<evidence type="ECO:0000313" key="2">
    <source>
        <dbReference type="EMBL" id="SDO02940.1"/>
    </source>
</evidence>
<feature type="region of interest" description="Disordered" evidence="1">
    <location>
        <begin position="1"/>
        <end position="25"/>
    </location>
</feature>
<organism evidence="2 3">
    <name type="scientific">Actinokineospora alba</name>
    <dbReference type="NCBI Taxonomy" id="504798"/>
    <lineage>
        <taxon>Bacteria</taxon>
        <taxon>Bacillati</taxon>
        <taxon>Actinomycetota</taxon>
        <taxon>Actinomycetes</taxon>
        <taxon>Pseudonocardiales</taxon>
        <taxon>Pseudonocardiaceae</taxon>
        <taxon>Actinokineospora</taxon>
    </lineage>
</organism>
<dbReference type="EMBL" id="FNJB01000001">
    <property type="protein sequence ID" value="SDO02940.1"/>
    <property type="molecule type" value="Genomic_DNA"/>
</dbReference>
<name>A0A1H0G7W3_9PSEU</name>
<keyword evidence="3" id="KW-1185">Reference proteome</keyword>
<sequence length="97" mass="10791">MTGRSPTVPSAPSPRLIDGSGPQSGPKSFVWANLIDGWLAHIRREIFEHVNFHLALIGFEEAGEAYARELNGVVPEERWAGYLLPHQGKLLYEPANR</sequence>
<accession>A0A1H0G7W3</accession>
<gene>
    <name evidence="2" type="ORF">SAMN05192558_101697</name>
</gene>
<reference evidence="3" key="1">
    <citation type="submission" date="2016-10" db="EMBL/GenBank/DDBJ databases">
        <authorList>
            <person name="Varghese N."/>
            <person name="Submissions S."/>
        </authorList>
    </citation>
    <scope>NUCLEOTIDE SEQUENCE [LARGE SCALE GENOMIC DNA]</scope>
    <source>
        <strain evidence="3">IBRC-M 10655</strain>
    </source>
</reference>
<feature type="compositionally biased region" description="Polar residues" evidence="1">
    <location>
        <begin position="1"/>
        <end position="10"/>
    </location>
</feature>
<evidence type="ECO:0000256" key="1">
    <source>
        <dbReference type="SAM" id="MobiDB-lite"/>
    </source>
</evidence>
<protein>
    <submittedName>
        <fullName evidence="2">Uncharacterized protein</fullName>
    </submittedName>
</protein>
<evidence type="ECO:0000313" key="3">
    <source>
        <dbReference type="Proteomes" id="UP000199651"/>
    </source>
</evidence>
<proteinExistence type="predicted"/>
<dbReference type="AlphaFoldDB" id="A0A1H0G7W3"/>
<dbReference type="Proteomes" id="UP000199651">
    <property type="component" value="Unassembled WGS sequence"/>
</dbReference>